<protein>
    <submittedName>
        <fullName evidence="1">Uncharacterized protein</fullName>
    </submittedName>
</protein>
<proteinExistence type="predicted"/>
<sequence length="89" mass="9698">MIIHFGKNPVSGGRPPRDSNISEIIVSIAGVLFHRSEIELMVIELFSISAMNIGAAIIFRICVWLSPPHAPMKIEVIASIKMIVELSSG</sequence>
<dbReference type="AlphaFoldDB" id="A0A1D3JNY2"/>
<evidence type="ECO:0000313" key="2">
    <source>
        <dbReference type="Proteomes" id="UP000220214"/>
    </source>
</evidence>
<accession>A0A1D3JNY2</accession>
<name>A0A1D3JNY2_PLABE</name>
<gene>
    <name evidence="1" type="ORF">PBNK65E_000502400</name>
</gene>
<dbReference type="EMBL" id="FLVA01000114">
    <property type="protein sequence ID" value="SBW38196.1"/>
    <property type="molecule type" value="Genomic_DNA"/>
</dbReference>
<organism evidence="1 2">
    <name type="scientific">Plasmodium berghei</name>
    <dbReference type="NCBI Taxonomy" id="5821"/>
    <lineage>
        <taxon>Eukaryota</taxon>
        <taxon>Sar</taxon>
        <taxon>Alveolata</taxon>
        <taxon>Apicomplexa</taxon>
        <taxon>Aconoidasida</taxon>
        <taxon>Haemosporida</taxon>
        <taxon>Plasmodiidae</taxon>
        <taxon>Plasmodium</taxon>
        <taxon>Plasmodium (Vinckeia)</taxon>
    </lineage>
</organism>
<evidence type="ECO:0000313" key="1">
    <source>
        <dbReference type="EMBL" id="SBW38196.1"/>
    </source>
</evidence>
<reference evidence="1 2" key="1">
    <citation type="submission" date="2016-05" db="EMBL/GenBank/DDBJ databases">
        <authorList>
            <consortium name="Pathogen Informatics"/>
        </authorList>
    </citation>
    <scope>NUCLEOTIDE SEQUENCE [LARGE SCALE GENOMIC DNA]</scope>
    <source>
        <strain evidence="1 2">NK65e</strain>
    </source>
</reference>
<dbReference type="Proteomes" id="UP000220214">
    <property type="component" value="Unassembled WGS sequence"/>
</dbReference>